<dbReference type="Proteomes" id="UP001139289">
    <property type="component" value="Unassembled WGS sequence"/>
</dbReference>
<dbReference type="EMBL" id="JAGTTM010000002">
    <property type="protein sequence ID" value="MCC2029443.1"/>
    <property type="molecule type" value="Genomic_DNA"/>
</dbReference>
<sequence>MSSRQPMPGIGEMKSAHQLRRTPSGHVLNRSGLSAMIHVVGHVEAQSVAHHHHQVNQYGGGSHALI</sequence>
<gene>
    <name evidence="2" type="ORF">KEC56_07915</name>
</gene>
<reference evidence="2" key="1">
    <citation type="submission" date="2021-04" db="EMBL/GenBank/DDBJ databases">
        <title>Microbacterium tenobrionis sp. nov. and Microbacterium allomyrinae sp. nov., isolated from larvae of Tenobrio molitor and Allomyrina dichotoma, respectively.</title>
        <authorList>
            <person name="Lee S.D."/>
        </authorList>
    </citation>
    <scope>NUCLEOTIDE SEQUENCE</scope>
    <source>
        <strain evidence="2">YMB-B2</strain>
    </source>
</reference>
<name>A0A9X1S139_9MICO</name>
<evidence type="ECO:0000256" key="1">
    <source>
        <dbReference type="SAM" id="MobiDB-lite"/>
    </source>
</evidence>
<keyword evidence="3" id="KW-1185">Reference proteome</keyword>
<evidence type="ECO:0000313" key="2">
    <source>
        <dbReference type="EMBL" id="MCC2029443.1"/>
    </source>
</evidence>
<feature type="region of interest" description="Disordered" evidence="1">
    <location>
        <begin position="1"/>
        <end position="27"/>
    </location>
</feature>
<accession>A0A9X1S139</accession>
<dbReference type="AlphaFoldDB" id="A0A9X1S139"/>
<evidence type="ECO:0000313" key="3">
    <source>
        <dbReference type="Proteomes" id="UP001139289"/>
    </source>
</evidence>
<protein>
    <submittedName>
        <fullName evidence="2">Uncharacterized protein</fullName>
    </submittedName>
</protein>
<proteinExistence type="predicted"/>
<comment type="caution">
    <text evidence="2">The sequence shown here is derived from an EMBL/GenBank/DDBJ whole genome shotgun (WGS) entry which is preliminary data.</text>
</comment>
<dbReference type="RefSeq" id="WP_227530502.1">
    <property type="nucleotide sequence ID" value="NZ_JAGTTM010000002.1"/>
</dbReference>
<organism evidence="2 3">
    <name type="scientific">Microbacterium tenebrionis</name>
    <dbReference type="NCBI Taxonomy" id="2830665"/>
    <lineage>
        <taxon>Bacteria</taxon>
        <taxon>Bacillati</taxon>
        <taxon>Actinomycetota</taxon>
        <taxon>Actinomycetes</taxon>
        <taxon>Micrococcales</taxon>
        <taxon>Microbacteriaceae</taxon>
        <taxon>Microbacterium</taxon>
    </lineage>
</organism>